<dbReference type="PANTHER" id="PTHR10569">
    <property type="entry name" value="GLYCOGEN DEBRANCHING ENZYME"/>
    <property type="match status" value="1"/>
</dbReference>
<keyword evidence="2" id="KW-1185">Reference proteome</keyword>
<sequence length="90" mass="9793">MAAPDSHEQGRLVYRYGGSTVGAFVHPVTRPLTKNIAHAVFMDITHDNQCPVQWIASHCGIMGNEFADTQAKAGSVLPQSNPPVYYHSAK</sequence>
<reference evidence="1 2" key="1">
    <citation type="submission" date="2013-11" db="EMBL/GenBank/DDBJ databases">
        <title>Genome sequencing of Stegodyphus mimosarum.</title>
        <authorList>
            <person name="Bechsgaard J."/>
        </authorList>
    </citation>
    <scope>NUCLEOTIDE SEQUENCE [LARGE SCALE GENOMIC DNA]</scope>
</reference>
<dbReference type="Gene3D" id="3.30.420.10">
    <property type="entry name" value="Ribonuclease H-like superfamily/Ribonuclease H"/>
    <property type="match status" value="1"/>
</dbReference>
<dbReference type="PANTHER" id="PTHR10569:SF2">
    <property type="entry name" value="GLYCOGEN DEBRANCHING ENZYME"/>
    <property type="match status" value="1"/>
</dbReference>
<dbReference type="Proteomes" id="UP000054359">
    <property type="component" value="Unassembled WGS sequence"/>
</dbReference>
<organism evidence="1 2">
    <name type="scientific">Stegodyphus mimosarum</name>
    <name type="common">African social velvet spider</name>
    <dbReference type="NCBI Taxonomy" id="407821"/>
    <lineage>
        <taxon>Eukaryota</taxon>
        <taxon>Metazoa</taxon>
        <taxon>Ecdysozoa</taxon>
        <taxon>Arthropoda</taxon>
        <taxon>Chelicerata</taxon>
        <taxon>Arachnida</taxon>
        <taxon>Araneae</taxon>
        <taxon>Araneomorphae</taxon>
        <taxon>Entelegynae</taxon>
        <taxon>Eresoidea</taxon>
        <taxon>Eresidae</taxon>
        <taxon>Stegodyphus</taxon>
    </lineage>
</organism>
<gene>
    <name evidence="1" type="ORF">X975_07211</name>
</gene>
<proteinExistence type="predicted"/>
<protein>
    <submittedName>
        <fullName evidence="1">Glycogen debranching enzyme</fullName>
    </submittedName>
</protein>
<dbReference type="GO" id="GO:0003676">
    <property type="term" value="F:nucleic acid binding"/>
    <property type="evidence" value="ECO:0007669"/>
    <property type="project" value="InterPro"/>
</dbReference>
<dbReference type="STRING" id="407821.A0A087U9R2"/>
<dbReference type="GO" id="GO:0005980">
    <property type="term" value="P:glycogen catabolic process"/>
    <property type="evidence" value="ECO:0007669"/>
    <property type="project" value="InterPro"/>
</dbReference>
<dbReference type="InterPro" id="IPR036397">
    <property type="entry name" value="RNaseH_sf"/>
</dbReference>
<dbReference type="GO" id="GO:0004135">
    <property type="term" value="F:amylo-alpha-1,6-glucosidase activity"/>
    <property type="evidence" value="ECO:0007669"/>
    <property type="project" value="InterPro"/>
</dbReference>
<dbReference type="AlphaFoldDB" id="A0A087U9R2"/>
<name>A0A087U9R2_STEMI</name>
<feature type="non-terminal residue" evidence="1">
    <location>
        <position position="90"/>
    </location>
</feature>
<dbReference type="SUPFAM" id="SSF53098">
    <property type="entry name" value="Ribonuclease H-like"/>
    <property type="match status" value="1"/>
</dbReference>
<evidence type="ECO:0000313" key="2">
    <source>
        <dbReference type="Proteomes" id="UP000054359"/>
    </source>
</evidence>
<dbReference type="InterPro" id="IPR010401">
    <property type="entry name" value="AGL/Gdb1"/>
</dbReference>
<dbReference type="GO" id="GO:0004134">
    <property type="term" value="F:4-alpha-glucanotransferase activity"/>
    <property type="evidence" value="ECO:0007669"/>
    <property type="project" value="InterPro"/>
</dbReference>
<dbReference type="EMBL" id="KK118872">
    <property type="protein sequence ID" value="KFM74101.1"/>
    <property type="molecule type" value="Genomic_DNA"/>
</dbReference>
<evidence type="ECO:0000313" key="1">
    <source>
        <dbReference type="EMBL" id="KFM74101.1"/>
    </source>
</evidence>
<dbReference type="OrthoDB" id="6510087at2759"/>
<accession>A0A087U9R2</accession>
<dbReference type="InterPro" id="IPR012337">
    <property type="entry name" value="RNaseH-like_sf"/>
</dbReference>